<accession>A0A1N6WQS9</accession>
<dbReference type="STRING" id="34027.SAMN05421829_10839"/>
<feature type="region of interest" description="Disordered" evidence="1">
    <location>
        <begin position="175"/>
        <end position="195"/>
    </location>
</feature>
<gene>
    <name evidence="3" type="ORF">SAMN05421829_10839</name>
</gene>
<keyword evidence="2" id="KW-0472">Membrane</keyword>
<evidence type="ECO:0000256" key="1">
    <source>
        <dbReference type="SAM" id="MobiDB-lite"/>
    </source>
</evidence>
<feature type="transmembrane region" description="Helical" evidence="2">
    <location>
        <begin position="30"/>
        <end position="53"/>
    </location>
</feature>
<organism evidence="3 4">
    <name type="scientific">Aromatoleum tolulyticum</name>
    <dbReference type="NCBI Taxonomy" id="34027"/>
    <lineage>
        <taxon>Bacteria</taxon>
        <taxon>Pseudomonadati</taxon>
        <taxon>Pseudomonadota</taxon>
        <taxon>Betaproteobacteria</taxon>
        <taxon>Rhodocyclales</taxon>
        <taxon>Rhodocyclaceae</taxon>
        <taxon>Aromatoleum</taxon>
    </lineage>
</organism>
<keyword evidence="2" id="KW-1133">Transmembrane helix</keyword>
<keyword evidence="4" id="KW-1185">Reference proteome</keyword>
<dbReference type="RefSeq" id="WP_244551687.1">
    <property type="nucleotide sequence ID" value="NZ_FTMD01000008.1"/>
</dbReference>
<reference evidence="4" key="1">
    <citation type="submission" date="2017-01" db="EMBL/GenBank/DDBJ databases">
        <authorList>
            <person name="Varghese N."/>
            <person name="Submissions S."/>
        </authorList>
    </citation>
    <scope>NUCLEOTIDE SEQUENCE [LARGE SCALE GENOMIC DNA]</scope>
    <source>
        <strain evidence="4">ATCC 51758</strain>
    </source>
</reference>
<dbReference type="EMBL" id="FTMD01000008">
    <property type="protein sequence ID" value="SIQ92387.1"/>
    <property type="molecule type" value="Genomic_DNA"/>
</dbReference>
<sequence>MPSGELARDRARTDGTTAAPRAVGAPQSGYTYLLVLFIVAGLGLLVAQTGLVWHQAAQRDREAELLVIGVEFSHALSSYVKAGADQSLPESLQQLVEDRRGPVLVRHLRRIYRDPFTGRPVWGLEKAGGRISGVYSLAQGVPIRQHDLPKELGGLTGEVKSYAEWVFRPLEAGGGTAAATAPRAGGGAAVPPSAE</sequence>
<feature type="compositionally biased region" description="Basic and acidic residues" evidence="1">
    <location>
        <begin position="1"/>
        <end position="13"/>
    </location>
</feature>
<name>A0A1N6WQS9_9RHOO</name>
<feature type="region of interest" description="Disordered" evidence="1">
    <location>
        <begin position="1"/>
        <end position="21"/>
    </location>
</feature>
<proteinExistence type="predicted"/>
<keyword evidence="2" id="KW-0812">Transmembrane</keyword>
<evidence type="ECO:0000256" key="2">
    <source>
        <dbReference type="SAM" id="Phobius"/>
    </source>
</evidence>
<evidence type="ECO:0000313" key="4">
    <source>
        <dbReference type="Proteomes" id="UP000186819"/>
    </source>
</evidence>
<protein>
    <submittedName>
        <fullName evidence="3">Type II secretory pathway, pseudopilin PulG</fullName>
    </submittedName>
</protein>
<dbReference type="AlphaFoldDB" id="A0A1N6WQS9"/>
<evidence type="ECO:0000313" key="3">
    <source>
        <dbReference type="EMBL" id="SIQ92387.1"/>
    </source>
</evidence>
<dbReference type="Proteomes" id="UP000186819">
    <property type="component" value="Unassembled WGS sequence"/>
</dbReference>